<dbReference type="AlphaFoldDB" id="A0A2A5CGC3"/>
<protein>
    <recommendedName>
        <fullName evidence="3">SHOCT domain-containing protein</fullName>
    </recommendedName>
</protein>
<dbReference type="PROSITE" id="PS51257">
    <property type="entry name" value="PROKAR_LIPOPROTEIN"/>
    <property type="match status" value="1"/>
</dbReference>
<comment type="caution">
    <text evidence="1">The sequence shown here is derived from an EMBL/GenBank/DDBJ whole genome shotgun (WGS) entry which is preliminary data.</text>
</comment>
<proteinExistence type="predicted"/>
<sequence length="71" mass="8152">MKHRTLKFTAPLLAVLLLQSCIYVDREGSNPRSITRGTTIGEELEDLSDAYEDGLLSQQEYDRLRNRILNN</sequence>
<evidence type="ECO:0008006" key="3">
    <source>
        <dbReference type="Google" id="ProtNLM"/>
    </source>
</evidence>
<accession>A0A2A5CGC3</accession>
<reference evidence="2" key="1">
    <citation type="submission" date="2017-08" db="EMBL/GenBank/DDBJ databases">
        <title>A dynamic microbial community with high functional redundancy inhabits the cold, oxic subseafloor aquifer.</title>
        <authorList>
            <person name="Tully B.J."/>
            <person name="Wheat C.G."/>
            <person name="Glazer B.T."/>
            <person name="Huber J.A."/>
        </authorList>
    </citation>
    <scope>NUCLEOTIDE SEQUENCE [LARGE SCALE GENOMIC DNA]</scope>
</reference>
<name>A0A2A5CGC3_9GAMM</name>
<evidence type="ECO:0000313" key="1">
    <source>
        <dbReference type="EMBL" id="PCJ42914.1"/>
    </source>
</evidence>
<gene>
    <name evidence="1" type="ORF">COA71_05315</name>
</gene>
<dbReference type="EMBL" id="NVWI01000002">
    <property type="protein sequence ID" value="PCJ42914.1"/>
    <property type="molecule type" value="Genomic_DNA"/>
</dbReference>
<dbReference type="Proteomes" id="UP000228987">
    <property type="component" value="Unassembled WGS sequence"/>
</dbReference>
<evidence type="ECO:0000313" key="2">
    <source>
        <dbReference type="Proteomes" id="UP000228987"/>
    </source>
</evidence>
<organism evidence="1 2">
    <name type="scientific">SAR86 cluster bacterium</name>
    <dbReference type="NCBI Taxonomy" id="2030880"/>
    <lineage>
        <taxon>Bacteria</taxon>
        <taxon>Pseudomonadati</taxon>
        <taxon>Pseudomonadota</taxon>
        <taxon>Gammaproteobacteria</taxon>
        <taxon>SAR86 cluster</taxon>
    </lineage>
</organism>